<reference evidence="3" key="1">
    <citation type="submission" date="2019-02" db="EMBL/GenBank/DDBJ databases">
        <authorList>
            <person name="Gruber-Vodicka R. H."/>
            <person name="Seah K. B. B."/>
        </authorList>
    </citation>
    <scope>NUCLEOTIDE SEQUENCE</scope>
    <source>
        <strain evidence="3">BECK_BY19</strain>
        <strain evidence="2">BECK_BY8</strain>
    </source>
</reference>
<dbReference type="EMBL" id="CAADGD010000071">
    <property type="protein sequence ID" value="VFK71555.1"/>
    <property type="molecule type" value="Genomic_DNA"/>
</dbReference>
<evidence type="ECO:0000313" key="2">
    <source>
        <dbReference type="EMBL" id="VFK65753.1"/>
    </source>
</evidence>
<sequence length="101" mass="11223">MSAAIHALNGNRSPFPLPPVSRPKFHGSEYSHVRVEGFNSLVKYLARLRRDGTISEDDFNALVKMASASFVEVEVSNRIDNILGSKALNKALNDQLLRLWG</sequence>
<evidence type="ECO:0000256" key="1">
    <source>
        <dbReference type="SAM" id="MobiDB-lite"/>
    </source>
</evidence>
<organism evidence="3">
    <name type="scientific">Candidatus Kentrum sp. UNK</name>
    <dbReference type="NCBI Taxonomy" id="2126344"/>
    <lineage>
        <taxon>Bacteria</taxon>
        <taxon>Pseudomonadati</taxon>
        <taxon>Pseudomonadota</taxon>
        <taxon>Gammaproteobacteria</taxon>
        <taxon>Candidatus Kentrum</taxon>
    </lineage>
</organism>
<accession>A0A451AZT6</accession>
<proteinExistence type="predicted"/>
<feature type="region of interest" description="Disordered" evidence="1">
    <location>
        <begin position="1"/>
        <end position="20"/>
    </location>
</feature>
<protein>
    <submittedName>
        <fullName evidence="3">Uncharacterized protein</fullName>
    </submittedName>
</protein>
<name>A0A451AZT6_9GAMM</name>
<dbReference type="EMBL" id="CAADFZ010000069">
    <property type="protein sequence ID" value="VFK65753.1"/>
    <property type="molecule type" value="Genomic_DNA"/>
</dbReference>
<dbReference type="AlphaFoldDB" id="A0A451AZT6"/>
<gene>
    <name evidence="2" type="ORF">BECKUNK1418G_GA0071005_106917</name>
    <name evidence="3" type="ORF">BECKUNK1418H_GA0071006_107117</name>
</gene>
<evidence type="ECO:0000313" key="3">
    <source>
        <dbReference type="EMBL" id="VFK71555.1"/>
    </source>
</evidence>